<dbReference type="InterPro" id="IPR010131">
    <property type="entry name" value="MdtP/NodT-like"/>
</dbReference>
<keyword evidence="5" id="KW-1185">Reference proteome</keyword>
<organism evidence="4 5">
    <name type="scientific">Paraburkholderia megapolitana</name>
    <dbReference type="NCBI Taxonomy" id="420953"/>
    <lineage>
        <taxon>Bacteria</taxon>
        <taxon>Pseudomonadati</taxon>
        <taxon>Pseudomonadota</taxon>
        <taxon>Betaproteobacteria</taxon>
        <taxon>Burkholderiales</taxon>
        <taxon>Burkholderiaceae</taxon>
        <taxon>Paraburkholderia</taxon>
    </lineage>
</organism>
<evidence type="ECO:0000256" key="1">
    <source>
        <dbReference type="ARBA" id="ARBA00007613"/>
    </source>
</evidence>
<protein>
    <submittedName>
        <fullName evidence="4">Efflux transporter, outer membrane factor (OMF) lipoprotein, NodT family</fullName>
    </submittedName>
</protein>
<evidence type="ECO:0000313" key="4">
    <source>
        <dbReference type="EMBL" id="SFI84223.1"/>
    </source>
</evidence>
<reference evidence="4 5" key="1">
    <citation type="submission" date="2016-10" db="EMBL/GenBank/DDBJ databases">
        <authorList>
            <person name="de Groot N.N."/>
        </authorList>
    </citation>
    <scope>NUCLEOTIDE SEQUENCE [LARGE SCALE GENOMIC DNA]</scope>
    <source>
        <strain evidence="4 5">LMG 23650</strain>
    </source>
</reference>
<keyword evidence="2" id="KW-1134">Transmembrane beta strand</keyword>
<dbReference type="Pfam" id="PF02321">
    <property type="entry name" value="OEP"/>
    <property type="match status" value="2"/>
</dbReference>
<dbReference type="GO" id="GO:0015562">
    <property type="term" value="F:efflux transmembrane transporter activity"/>
    <property type="evidence" value="ECO:0007669"/>
    <property type="project" value="InterPro"/>
</dbReference>
<keyword evidence="2 4" id="KW-0449">Lipoprotein</keyword>
<feature type="region of interest" description="Disordered" evidence="3">
    <location>
        <begin position="137"/>
        <end position="169"/>
    </location>
</feature>
<gene>
    <name evidence="4" type="ORF">SAMN05192543_104428</name>
</gene>
<proteinExistence type="inferred from homology"/>
<sequence>MMKLRSLRTAHRAAARRTTRAVQLSGGFAFPLLRRACAIAVTLSVAACAVGPDYHKPPVDVPATFKEGVDWQRAQADPQASLSSTWWLAYHDDTLTHLIGQSQKANQSIVAAEAAYRLAQATVAASTASLFPVISVDGSGSRSRNSSTSGADSNGLTTGSTSNNGTTAGVRNTVGVTAAASWEPDLWGQVRREIESSKGAAQASDAQLAGERLSIAATLATDYFALRELDVDIGLLREQQRIDARILDMTRVSFQQGTASNDNVLAAQDTLEVVIADLQTSQTSREQDEHAIAVLIGVPPATFSLAAQTDYAFPDPAVPLALPSQLLERRTDVVSAERTAASANAKIGVAKAAFFPTLTLSAEGGFQHNTFANLFSMPNRIWTLGPDLAATIFDGGARTAAVHEAEATYDADVANYRETVLTAFQNVEDSLSTCNHLRQQAHAYDNVYQRNQQLFASENAQLQAGTASEEGLLTQQLTLLLAQQNLKDTQALLTQGSVALVKNLGGGWQWDDHKEAAVAMAAPAGATAVSQPAPDADATTTSTSHAD</sequence>
<dbReference type="Proteomes" id="UP000199548">
    <property type="component" value="Unassembled WGS sequence"/>
</dbReference>
<feature type="region of interest" description="Disordered" evidence="3">
    <location>
        <begin position="525"/>
        <end position="547"/>
    </location>
</feature>
<dbReference type="PANTHER" id="PTHR30203:SF33">
    <property type="entry name" value="BLR4455 PROTEIN"/>
    <property type="match status" value="1"/>
</dbReference>
<dbReference type="EMBL" id="FOQU01000004">
    <property type="protein sequence ID" value="SFI84223.1"/>
    <property type="molecule type" value="Genomic_DNA"/>
</dbReference>
<feature type="compositionally biased region" description="Low complexity" evidence="3">
    <location>
        <begin position="137"/>
        <end position="167"/>
    </location>
</feature>
<keyword evidence="2" id="KW-0812">Transmembrane</keyword>
<dbReference type="GO" id="GO:0005886">
    <property type="term" value="C:plasma membrane"/>
    <property type="evidence" value="ECO:0007669"/>
    <property type="project" value="UniProtKB-SubCell"/>
</dbReference>
<name>A0A1I3LHH1_9BURK</name>
<keyword evidence="2" id="KW-0564">Palmitate</keyword>
<comment type="subcellular location">
    <subcellularLocation>
        <location evidence="2">Cell membrane</location>
        <topology evidence="2">Lipid-anchor</topology>
    </subcellularLocation>
</comment>
<accession>A0A1I3LHH1</accession>
<evidence type="ECO:0000256" key="2">
    <source>
        <dbReference type="RuleBase" id="RU362097"/>
    </source>
</evidence>
<dbReference type="SUPFAM" id="SSF56954">
    <property type="entry name" value="Outer membrane efflux proteins (OEP)"/>
    <property type="match status" value="1"/>
</dbReference>
<dbReference type="Gene3D" id="2.20.200.10">
    <property type="entry name" value="Outer membrane efflux proteins (OEP)"/>
    <property type="match status" value="1"/>
</dbReference>
<dbReference type="NCBIfam" id="TIGR01845">
    <property type="entry name" value="outer_NodT"/>
    <property type="match status" value="1"/>
</dbReference>
<dbReference type="Gene3D" id="1.20.1600.10">
    <property type="entry name" value="Outer membrane efflux proteins (OEP)"/>
    <property type="match status" value="1"/>
</dbReference>
<evidence type="ECO:0000313" key="5">
    <source>
        <dbReference type="Proteomes" id="UP000199548"/>
    </source>
</evidence>
<dbReference type="RefSeq" id="WP_245811486.1">
    <property type="nucleotide sequence ID" value="NZ_CP041743.1"/>
</dbReference>
<evidence type="ECO:0000256" key="3">
    <source>
        <dbReference type="SAM" id="MobiDB-lite"/>
    </source>
</evidence>
<dbReference type="AlphaFoldDB" id="A0A1I3LHH1"/>
<dbReference type="InterPro" id="IPR003423">
    <property type="entry name" value="OMP_efflux"/>
</dbReference>
<comment type="similarity">
    <text evidence="1 2">Belongs to the outer membrane factor (OMF) (TC 1.B.17) family.</text>
</comment>
<dbReference type="STRING" id="420953.SAMN05192543_104428"/>
<keyword evidence="2" id="KW-0472">Membrane</keyword>
<dbReference type="PANTHER" id="PTHR30203">
    <property type="entry name" value="OUTER MEMBRANE CATION EFFLUX PROTEIN"/>
    <property type="match status" value="1"/>
</dbReference>